<feature type="region of interest" description="Disordered" evidence="1">
    <location>
        <begin position="84"/>
        <end position="112"/>
    </location>
</feature>
<gene>
    <name evidence="2" type="ORF">RYS15_05540</name>
</gene>
<proteinExistence type="predicted"/>
<accession>A0ABU3VV37</accession>
<comment type="caution">
    <text evidence="2">The sequence shown here is derived from an EMBL/GenBank/DDBJ whole genome shotgun (WGS) entry which is preliminary data.</text>
</comment>
<protein>
    <recommendedName>
        <fullName evidence="4">Nickel/cobalt transporter regulator</fullName>
    </recommendedName>
</protein>
<keyword evidence="3" id="KW-1185">Reference proteome</keyword>
<dbReference type="EMBL" id="JAWIIJ010000003">
    <property type="protein sequence ID" value="MDV2078135.1"/>
    <property type="molecule type" value="Genomic_DNA"/>
</dbReference>
<name>A0ABU3VV37_9GAMM</name>
<sequence>MPPLALVAPGFLRFFSELERSLPELYRTVTVAMAATCYLEAFPNSGLPEVTMPPHLRHCLVCPLLLLLSLPALALQPGLAPPAPSLPPGLQKAAPGGTDAQGWTLEPPPEAGDSLPDHLYRGGYVLDLDDHHQRVAVEDRIYIVLRDTRKILRVVDR</sequence>
<evidence type="ECO:0000313" key="3">
    <source>
        <dbReference type="Proteomes" id="UP001269819"/>
    </source>
</evidence>
<dbReference type="Gene3D" id="3.10.450.160">
    <property type="entry name" value="inner membrane protein cigr"/>
    <property type="match status" value="1"/>
</dbReference>
<evidence type="ECO:0008006" key="4">
    <source>
        <dbReference type="Google" id="ProtNLM"/>
    </source>
</evidence>
<dbReference type="Proteomes" id="UP001269819">
    <property type="component" value="Unassembled WGS sequence"/>
</dbReference>
<dbReference type="RefSeq" id="WP_316972968.1">
    <property type="nucleotide sequence ID" value="NZ_JAWIIJ010000003.1"/>
</dbReference>
<evidence type="ECO:0000256" key="1">
    <source>
        <dbReference type="SAM" id="MobiDB-lite"/>
    </source>
</evidence>
<organism evidence="2 3">
    <name type="scientific">Marinobacter xestospongiae</name>
    <dbReference type="NCBI Taxonomy" id="994319"/>
    <lineage>
        <taxon>Bacteria</taxon>
        <taxon>Pseudomonadati</taxon>
        <taxon>Pseudomonadota</taxon>
        <taxon>Gammaproteobacteria</taxon>
        <taxon>Pseudomonadales</taxon>
        <taxon>Marinobacteraceae</taxon>
        <taxon>Marinobacter</taxon>
    </lineage>
</organism>
<reference evidence="2 3" key="1">
    <citation type="submission" date="2023-10" db="EMBL/GenBank/DDBJ databases">
        <title>Characteristics and mechanism of a salt-tolerant marine origin heterotrophic nitrifying- aerobic denitrifying bacteria Marinobacter xestospongiae HN1.</title>
        <authorList>
            <person name="Qi R."/>
        </authorList>
    </citation>
    <scope>NUCLEOTIDE SEQUENCE [LARGE SCALE GENOMIC DNA]</scope>
    <source>
        <strain evidence="2 3">HN1</strain>
    </source>
</reference>
<evidence type="ECO:0000313" key="2">
    <source>
        <dbReference type="EMBL" id="MDV2078135.1"/>
    </source>
</evidence>